<evidence type="ECO:0000313" key="3">
    <source>
        <dbReference type="Proteomes" id="UP001470230"/>
    </source>
</evidence>
<sequence>MMFYKNEENDDASRKDFQDEDANSQNIANRFEDFYHSMMQFYKNILESGKMLSEELIKQSTFFLNQLKIFVQHGFDIATINFDLLRFIFSIPTEVINNRFSDLEDNNELDPSKANLDSNGISYIDLRNFIYEFVVFIEVFSDKSSDEICFKLFSTNYINAITIILNNVKNYTIILTAIKCFINLLDKKPMLGQLISYHLYGDLYKLYNYKIENIMAKNKRIIYFDHSNPNYSTEYQYVLFRCAAIEAFCNFEVFLPNLYKQVQEENRDRGPKQLFDSLKLLIDINNDQNDIIKQYQTDFFFKMVEKIFRYADPMITKFYFTDKFINIIIQLIGPNFDFKYDKQIIFCLSKIAESGATPARLILTPQFLQYQPYVLHSQKGNYINKQLIILYCNLWCTIISSLGGPSNIAYARIAGIKFLKEHSNSIIEMTKIIISQQKNDCEFEMIKATSLIHVALININDNELTSRILENFPDTLYHIQQLIEEEDPKAIIPIIKATEILLIFFEKQGKEKYPQIIEWIQNGILVESLKNAQTSLYEYANICLEIQRVLKMFDSFFVTPEMP</sequence>
<gene>
    <name evidence="2" type="ORF">M9Y10_043894</name>
</gene>
<protein>
    <submittedName>
        <fullName evidence="2">Uncharacterized protein</fullName>
    </submittedName>
</protein>
<dbReference type="Proteomes" id="UP001470230">
    <property type="component" value="Unassembled WGS sequence"/>
</dbReference>
<comment type="caution">
    <text evidence="2">The sequence shown here is derived from an EMBL/GenBank/DDBJ whole genome shotgun (WGS) entry which is preliminary data.</text>
</comment>
<organism evidence="2 3">
    <name type="scientific">Tritrichomonas musculus</name>
    <dbReference type="NCBI Taxonomy" id="1915356"/>
    <lineage>
        <taxon>Eukaryota</taxon>
        <taxon>Metamonada</taxon>
        <taxon>Parabasalia</taxon>
        <taxon>Tritrichomonadida</taxon>
        <taxon>Tritrichomonadidae</taxon>
        <taxon>Tritrichomonas</taxon>
    </lineage>
</organism>
<feature type="region of interest" description="Disordered" evidence="1">
    <location>
        <begin position="1"/>
        <end position="20"/>
    </location>
</feature>
<dbReference type="EMBL" id="JAPFFF010000008">
    <property type="protein sequence ID" value="KAK8884774.1"/>
    <property type="molecule type" value="Genomic_DNA"/>
</dbReference>
<name>A0ABR2K0Z7_9EUKA</name>
<dbReference type="InterPro" id="IPR016024">
    <property type="entry name" value="ARM-type_fold"/>
</dbReference>
<proteinExistence type="predicted"/>
<reference evidence="2 3" key="1">
    <citation type="submission" date="2024-04" db="EMBL/GenBank/DDBJ databases">
        <title>Tritrichomonas musculus Genome.</title>
        <authorList>
            <person name="Alves-Ferreira E."/>
            <person name="Grigg M."/>
            <person name="Lorenzi H."/>
            <person name="Galac M."/>
        </authorList>
    </citation>
    <scope>NUCLEOTIDE SEQUENCE [LARGE SCALE GENOMIC DNA]</scope>
    <source>
        <strain evidence="2 3">EAF2021</strain>
    </source>
</reference>
<dbReference type="SUPFAM" id="SSF48371">
    <property type="entry name" value="ARM repeat"/>
    <property type="match status" value="1"/>
</dbReference>
<keyword evidence="3" id="KW-1185">Reference proteome</keyword>
<accession>A0ABR2K0Z7</accession>
<evidence type="ECO:0000313" key="2">
    <source>
        <dbReference type="EMBL" id="KAK8884774.1"/>
    </source>
</evidence>
<evidence type="ECO:0000256" key="1">
    <source>
        <dbReference type="SAM" id="MobiDB-lite"/>
    </source>
</evidence>
<feature type="compositionally biased region" description="Basic and acidic residues" evidence="1">
    <location>
        <begin position="1"/>
        <end position="17"/>
    </location>
</feature>